<dbReference type="GO" id="GO:0009360">
    <property type="term" value="C:DNA polymerase III complex"/>
    <property type="evidence" value="ECO:0007669"/>
    <property type="project" value="InterPro"/>
</dbReference>
<feature type="domain" description="DNA polymerase III beta sliding clamp C-terminal" evidence="13">
    <location>
        <begin position="245"/>
        <end position="366"/>
    </location>
</feature>
<dbReference type="CDD" id="cd00140">
    <property type="entry name" value="beta_clamp"/>
    <property type="match status" value="1"/>
</dbReference>
<keyword evidence="8 10" id="KW-0239">DNA-directed DNA polymerase</keyword>
<organism evidence="14 15">
    <name type="scientific">Ructibacterium gallinarum</name>
    <dbReference type="NCBI Taxonomy" id="2779355"/>
    <lineage>
        <taxon>Bacteria</taxon>
        <taxon>Bacillati</taxon>
        <taxon>Bacillota</taxon>
        <taxon>Clostridia</taxon>
        <taxon>Eubacteriales</taxon>
        <taxon>Oscillospiraceae</taxon>
        <taxon>Ructibacterium</taxon>
    </lineage>
</organism>
<dbReference type="SUPFAM" id="SSF55979">
    <property type="entry name" value="DNA clamp"/>
    <property type="match status" value="3"/>
</dbReference>
<dbReference type="Pfam" id="PF00712">
    <property type="entry name" value="DNA_pol3_beta"/>
    <property type="match status" value="1"/>
</dbReference>
<evidence type="ECO:0000256" key="6">
    <source>
        <dbReference type="ARBA" id="ARBA00022695"/>
    </source>
</evidence>
<comment type="subunit">
    <text evidence="10">Forms a ring-shaped head-to-tail homodimer around DNA.</text>
</comment>
<proteinExistence type="inferred from homology"/>
<dbReference type="GO" id="GO:0003677">
    <property type="term" value="F:DNA binding"/>
    <property type="evidence" value="ECO:0007669"/>
    <property type="project" value="UniProtKB-UniRule"/>
</dbReference>
<dbReference type="NCBIfam" id="TIGR00663">
    <property type="entry name" value="dnan"/>
    <property type="match status" value="1"/>
</dbReference>
<comment type="subcellular location">
    <subcellularLocation>
        <location evidence="1 10">Cytoplasm</location>
    </subcellularLocation>
</comment>
<name>A0A9D5LWP8_9FIRM</name>
<sequence length="370" mass="40717">MKILCECDRLNEAISAVSRAVSGHSSLGVLEGIYFRAEADGTVTLIGNDLEIGIEAKIQASVSEPGEVVLNAKLIGSIIRTLPADQVSIEVNEKNLALIRSGASRFEIAGLPASEFPDLPLVESEYSIGIPGNLLKEMISRTIFAVAVTDNNPILTGCLLEIEKTGLTMVALDGYRLALRRAAMENDFEEKRMVIPAKSLSELARILGDTEEEVRVNATSRHAIFMFSNYRLVTRLIEGNYINYRSVIPADYDIELLCPSHKMAESLQRVSLIILNDVVKSPVKFRIEDGNINISCATSAGSVDDNIPVNIKDAALEIGFYHRYLTEAFRVIDTEEVCMRFKAATSPLVILPPEGDDFLYLVLPLRLRAE</sequence>
<evidence type="ECO:0000256" key="4">
    <source>
        <dbReference type="ARBA" id="ARBA00022490"/>
    </source>
</evidence>
<dbReference type="GO" id="GO:0005737">
    <property type="term" value="C:cytoplasm"/>
    <property type="evidence" value="ECO:0007669"/>
    <property type="project" value="UniProtKB-SubCell"/>
</dbReference>
<keyword evidence="9" id="KW-0238">DNA-binding</keyword>
<dbReference type="InterPro" id="IPR001001">
    <property type="entry name" value="DNA_polIII_beta"/>
</dbReference>
<comment type="caution">
    <text evidence="14">The sequence shown here is derived from an EMBL/GenBank/DDBJ whole genome shotgun (WGS) entry which is preliminary data.</text>
</comment>
<dbReference type="PANTHER" id="PTHR30478:SF0">
    <property type="entry name" value="BETA SLIDING CLAMP"/>
    <property type="match status" value="1"/>
</dbReference>
<dbReference type="EMBL" id="JADCKB010000002">
    <property type="protein sequence ID" value="MBE5039138.1"/>
    <property type="molecule type" value="Genomic_DNA"/>
</dbReference>
<dbReference type="Proteomes" id="UP000806542">
    <property type="component" value="Unassembled WGS sequence"/>
</dbReference>
<comment type="similarity">
    <text evidence="2 10">Belongs to the beta sliding clamp family.</text>
</comment>
<comment type="function">
    <text evidence="10">Confers DNA tethering and processivity to DNA polymerases and other proteins. Acts as a clamp, forming a ring around DNA (a reaction catalyzed by the clamp-loading complex) which diffuses in an ATP-independent manner freely and bidirectionally along dsDNA. Initially characterized for its ability to contact the catalytic subunit of DNA polymerase III (Pol III), a complex, multichain enzyme responsible for most of the replicative synthesis in bacteria; Pol III exhibits 3'-5' exonuclease proofreading activity. The beta chain is required for initiation of replication as well as for processivity of DNA replication.</text>
</comment>
<evidence type="ECO:0000259" key="11">
    <source>
        <dbReference type="Pfam" id="PF00712"/>
    </source>
</evidence>
<dbReference type="InterPro" id="IPR022634">
    <property type="entry name" value="DNA_polIII_beta_N"/>
</dbReference>
<keyword evidence="7 10" id="KW-0235">DNA replication</keyword>
<evidence type="ECO:0000256" key="5">
    <source>
        <dbReference type="ARBA" id="ARBA00022679"/>
    </source>
</evidence>
<reference evidence="14" key="1">
    <citation type="submission" date="2020-10" db="EMBL/GenBank/DDBJ databases">
        <title>ChiBAC.</title>
        <authorList>
            <person name="Zenner C."/>
            <person name="Hitch T.C.A."/>
            <person name="Clavel T."/>
        </authorList>
    </citation>
    <scope>NUCLEOTIDE SEQUENCE</scope>
    <source>
        <strain evidence="14">DSM 107454</strain>
    </source>
</reference>
<dbReference type="Gene3D" id="3.70.10.10">
    <property type="match status" value="1"/>
</dbReference>
<feature type="domain" description="DNA polymerase III beta sliding clamp N-terminal" evidence="11">
    <location>
        <begin position="1"/>
        <end position="120"/>
    </location>
</feature>
<dbReference type="InterPro" id="IPR046938">
    <property type="entry name" value="DNA_clamp_sf"/>
</dbReference>
<evidence type="ECO:0000256" key="9">
    <source>
        <dbReference type="ARBA" id="ARBA00023125"/>
    </source>
</evidence>
<dbReference type="InterPro" id="IPR022637">
    <property type="entry name" value="DNA_polIII_beta_cen"/>
</dbReference>
<evidence type="ECO:0000256" key="10">
    <source>
        <dbReference type="PIRNR" id="PIRNR000804"/>
    </source>
</evidence>
<keyword evidence="15" id="KW-1185">Reference proteome</keyword>
<evidence type="ECO:0000259" key="12">
    <source>
        <dbReference type="Pfam" id="PF02767"/>
    </source>
</evidence>
<dbReference type="Pfam" id="PF02768">
    <property type="entry name" value="DNA_pol3_beta_3"/>
    <property type="match status" value="1"/>
</dbReference>
<gene>
    <name evidence="14" type="primary">dnaN</name>
    <name evidence="14" type="ORF">INF28_01465</name>
</gene>
<dbReference type="PANTHER" id="PTHR30478">
    <property type="entry name" value="DNA POLYMERASE III SUBUNIT BETA"/>
    <property type="match status" value="1"/>
</dbReference>
<evidence type="ECO:0000313" key="15">
    <source>
        <dbReference type="Proteomes" id="UP000806542"/>
    </source>
</evidence>
<keyword evidence="6 10" id="KW-0548">Nucleotidyltransferase</keyword>
<accession>A0A9D5LWP8</accession>
<evidence type="ECO:0000256" key="7">
    <source>
        <dbReference type="ARBA" id="ARBA00022705"/>
    </source>
</evidence>
<dbReference type="GO" id="GO:0006271">
    <property type="term" value="P:DNA strand elongation involved in DNA replication"/>
    <property type="evidence" value="ECO:0007669"/>
    <property type="project" value="TreeGrafter"/>
</dbReference>
<dbReference type="GO" id="GO:0008408">
    <property type="term" value="F:3'-5' exonuclease activity"/>
    <property type="evidence" value="ECO:0007669"/>
    <property type="project" value="InterPro"/>
</dbReference>
<dbReference type="Pfam" id="PF02767">
    <property type="entry name" value="DNA_pol3_beta_2"/>
    <property type="match status" value="1"/>
</dbReference>
<protein>
    <recommendedName>
        <fullName evidence="3 10">Beta sliding clamp</fullName>
    </recommendedName>
</protein>
<evidence type="ECO:0000259" key="13">
    <source>
        <dbReference type="Pfam" id="PF02768"/>
    </source>
</evidence>
<keyword evidence="5 10" id="KW-0808">Transferase</keyword>
<keyword evidence="4 10" id="KW-0963">Cytoplasm</keyword>
<evidence type="ECO:0000256" key="1">
    <source>
        <dbReference type="ARBA" id="ARBA00004496"/>
    </source>
</evidence>
<dbReference type="PIRSF" id="PIRSF000804">
    <property type="entry name" value="DNA_pol_III_b"/>
    <property type="match status" value="1"/>
</dbReference>
<dbReference type="Gene3D" id="3.10.150.10">
    <property type="entry name" value="DNA Polymerase III, subunit A, domain 2"/>
    <property type="match status" value="1"/>
</dbReference>
<dbReference type="InterPro" id="IPR022635">
    <property type="entry name" value="DNA_polIII_beta_C"/>
</dbReference>
<feature type="domain" description="DNA polymerase III beta sliding clamp central" evidence="12">
    <location>
        <begin position="130"/>
        <end position="241"/>
    </location>
</feature>
<evidence type="ECO:0000313" key="14">
    <source>
        <dbReference type="EMBL" id="MBE5039138.1"/>
    </source>
</evidence>
<evidence type="ECO:0000256" key="8">
    <source>
        <dbReference type="ARBA" id="ARBA00022932"/>
    </source>
</evidence>
<dbReference type="SMART" id="SM00480">
    <property type="entry name" value="POL3Bc"/>
    <property type="match status" value="1"/>
</dbReference>
<evidence type="ECO:0000256" key="2">
    <source>
        <dbReference type="ARBA" id="ARBA00010752"/>
    </source>
</evidence>
<dbReference type="GO" id="GO:0003887">
    <property type="term" value="F:DNA-directed DNA polymerase activity"/>
    <property type="evidence" value="ECO:0007669"/>
    <property type="project" value="UniProtKB-UniRule"/>
</dbReference>
<dbReference type="AlphaFoldDB" id="A0A9D5LWP8"/>
<evidence type="ECO:0000256" key="3">
    <source>
        <dbReference type="ARBA" id="ARBA00021035"/>
    </source>
</evidence>